<feature type="chain" id="PRO_5021912764" evidence="2">
    <location>
        <begin position="25"/>
        <end position="164"/>
    </location>
</feature>
<reference evidence="3 4" key="1">
    <citation type="submission" date="2019-06" db="EMBL/GenBank/DDBJ databases">
        <title>Genomic Encyclopedia of Type Strains, Phase IV (KMG-V): Genome sequencing to study the core and pangenomes of soil and plant-associated prokaryotes.</title>
        <authorList>
            <person name="Whitman W."/>
        </authorList>
    </citation>
    <scope>NUCLEOTIDE SEQUENCE [LARGE SCALE GENOMIC DNA]</scope>
    <source>
        <strain evidence="3 4">BR 11796</strain>
    </source>
</reference>
<sequence length="164" mass="16474">MPITARTAALVIVAGLCAATPARAADPAPGTGPLCSPTVSAALTSWDIGLQAAGTFGDRAVALAKEKGREYILPLLGIDPAESPPSAEDGTSAIGRLLESSRQDPQQRLDLCMAITGAVESAKGSTAAGLEALKRALDGVAQPGPVEKPAGNPAEKPADGQIRI</sequence>
<accession>A0A560ASV0</accession>
<proteinExistence type="predicted"/>
<evidence type="ECO:0000313" key="4">
    <source>
        <dbReference type="Proteomes" id="UP000316083"/>
    </source>
</evidence>
<evidence type="ECO:0000313" key="3">
    <source>
        <dbReference type="EMBL" id="TWA63455.1"/>
    </source>
</evidence>
<feature type="signal peptide" evidence="2">
    <location>
        <begin position="1"/>
        <end position="24"/>
    </location>
</feature>
<dbReference type="EMBL" id="VITF01000013">
    <property type="protein sequence ID" value="TWA63455.1"/>
    <property type="molecule type" value="Genomic_DNA"/>
</dbReference>
<evidence type="ECO:0000256" key="2">
    <source>
        <dbReference type="SAM" id="SignalP"/>
    </source>
</evidence>
<gene>
    <name evidence="3" type="ORF">FBZ82_113113</name>
</gene>
<organism evidence="3 4">
    <name type="scientific">Azospirillum brasilense</name>
    <dbReference type="NCBI Taxonomy" id="192"/>
    <lineage>
        <taxon>Bacteria</taxon>
        <taxon>Pseudomonadati</taxon>
        <taxon>Pseudomonadota</taxon>
        <taxon>Alphaproteobacteria</taxon>
        <taxon>Rhodospirillales</taxon>
        <taxon>Azospirillaceae</taxon>
        <taxon>Azospirillum</taxon>
    </lineage>
</organism>
<feature type="region of interest" description="Disordered" evidence="1">
    <location>
        <begin position="78"/>
        <end position="102"/>
    </location>
</feature>
<evidence type="ECO:0000256" key="1">
    <source>
        <dbReference type="SAM" id="MobiDB-lite"/>
    </source>
</evidence>
<feature type="region of interest" description="Disordered" evidence="1">
    <location>
        <begin position="140"/>
        <end position="164"/>
    </location>
</feature>
<keyword evidence="2" id="KW-0732">Signal</keyword>
<dbReference type="Proteomes" id="UP000316083">
    <property type="component" value="Unassembled WGS sequence"/>
</dbReference>
<dbReference type="RefSeq" id="WP_145678906.1">
    <property type="nucleotide sequence ID" value="NZ_VITF01000013.1"/>
</dbReference>
<dbReference type="AlphaFoldDB" id="A0A560ASV0"/>
<name>A0A560ASV0_AZOBR</name>
<comment type="caution">
    <text evidence="3">The sequence shown here is derived from an EMBL/GenBank/DDBJ whole genome shotgun (WGS) entry which is preliminary data.</text>
</comment>
<protein>
    <submittedName>
        <fullName evidence="3">Uncharacterized protein</fullName>
    </submittedName>
</protein>